<keyword evidence="9" id="KW-0472">Membrane</keyword>
<keyword evidence="9" id="KW-0812">Transmembrane</keyword>
<dbReference type="PANTHER" id="PTHR43775:SF7">
    <property type="entry name" value="FATTY ACID SYNTHASE"/>
    <property type="match status" value="1"/>
</dbReference>
<dbReference type="Proteomes" id="UP000593567">
    <property type="component" value="Unassembled WGS sequence"/>
</dbReference>
<organism evidence="11 12">
    <name type="scientific">Bugula neritina</name>
    <name type="common">Brown bryozoan</name>
    <name type="synonym">Sertularia neritina</name>
    <dbReference type="NCBI Taxonomy" id="10212"/>
    <lineage>
        <taxon>Eukaryota</taxon>
        <taxon>Metazoa</taxon>
        <taxon>Spiralia</taxon>
        <taxon>Lophotrochozoa</taxon>
        <taxon>Bryozoa</taxon>
        <taxon>Gymnolaemata</taxon>
        <taxon>Cheilostomatida</taxon>
        <taxon>Flustrina</taxon>
        <taxon>Buguloidea</taxon>
        <taxon>Bugulidae</taxon>
        <taxon>Bugula</taxon>
    </lineage>
</organism>
<dbReference type="GO" id="GO:0016491">
    <property type="term" value="F:oxidoreductase activity"/>
    <property type="evidence" value="ECO:0007669"/>
    <property type="project" value="UniProtKB-KW"/>
</dbReference>
<dbReference type="Gene3D" id="3.90.180.10">
    <property type="entry name" value="Medium-chain alcohol dehydrogenases, catalytic domain"/>
    <property type="match status" value="1"/>
</dbReference>
<dbReference type="GO" id="GO:0006633">
    <property type="term" value="P:fatty acid biosynthetic process"/>
    <property type="evidence" value="ECO:0007669"/>
    <property type="project" value="UniProtKB-KW"/>
</dbReference>
<evidence type="ECO:0000256" key="2">
    <source>
        <dbReference type="ARBA" id="ARBA00022516"/>
    </source>
</evidence>
<evidence type="ECO:0000256" key="9">
    <source>
        <dbReference type="SAM" id="Phobius"/>
    </source>
</evidence>
<keyword evidence="2" id="KW-0444">Lipid biosynthesis</keyword>
<dbReference type="SUPFAM" id="SSF51735">
    <property type="entry name" value="NAD(P)-binding Rossmann-fold domains"/>
    <property type="match status" value="1"/>
</dbReference>
<dbReference type="PROSITE" id="PS50075">
    <property type="entry name" value="CARRIER"/>
    <property type="match status" value="1"/>
</dbReference>
<dbReference type="PANTHER" id="PTHR43775">
    <property type="entry name" value="FATTY ACID SYNTHASE"/>
    <property type="match status" value="1"/>
</dbReference>
<evidence type="ECO:0000256" key="3">
    <source>
        <dbReference type="ARBA" id="ARBA00022832"/>
    </source>
</evidence>
<keyword evidence="4" id="KW-0521">NADP</keyword>
<keyword evidence="8" id="KW-0511">Multifunctional enzyme</keyword>
<evidence type="ECO:0000256" key="4">
    <source>
        <dbReference type="ARBA" id="ARBA00022857"/>
    </source>
</evidence>
<dbReference type="SUPFAM" id="SSF47336">
    <property type="entry name" value="ACP-like"/>
    <property type="match status" value="1"/>
</dbReference>
<keyword evidence="9" id="KW-1133">Transmembrane helix</keyword>
<feature type="domain" description="Carrier" evidence="10">
    <location>
        <begin position="67"/>
        <end position="142"/>
    </location>
</feature>
<dbReference type="InterPro" id="IPR036291">
    <property type="entry name" value="NAD(P)-bd_dom_sf"/>
</dbReference>
<evidence type="ECO:0000256" key="6">
    <source>
        <dbReference type="ARBA" id="ARBA00023098"/>
    </source>
</evidence>
<evidence type="ECO:0000313" key="11">
    <source>
        <dbReference type="EMBL" id="KAF6037822.1"/>
    </source>
</evidence>
<evidence type="ECO:0000313" key="12">
    <source>
        <dbReference type="Proteomes" id="UP000593567"/>
    </source>
</evidence>
<dbReference type="EMBL" id="VXIV02000509">
    <property type="protein sequence ID" value="KAF6037822.1"/>
    <property type="molecule type" value="Genomic_DNA"/>
</dbReference>
<dbReference type="Pfam" id="PF08659">
    <property type="entry name" value="KR"/>
    <property type="match status" value="1"/>
</dbReference>
<dbReference type="InterPro" id="IPR036736">
    <property type="entry name" value="ACP-like_sf"/>
</dbReference>
<dbReference type="InterPro" id="IPR009081">
    <property type="entry name" value="PP-bd_ACP"/>
</dbReference>
<dbReference type="InterPro" id="IPR013968">
    <property type="entry name" value="PKS_KR"/>
</dbReference>
<evidence type="ECO:0000256" key="1">
    <source>
        <dbReference type="ARBA" id="ARBA00022450"/>
    </source>
</evidence>
<accession>A0A7J7KGM8</accession>
<evidence type="ECO:0000256" key="8">
    <source>
        <dbReference type="ARBA" id="ARBA00023268"/>
    </source>
</evidence>
<gene>
    <name evidence="11" type="ORF">EB796_003872</name>
</gene>
<comment type="caution">
    <text evidence="11">The sequence shown here is derived from an EMBL/GenBank/DDBJ whole genome shotgun (WGS) entry which is preliminary data.</text>
</comment>
<keyword evidence="12" id="KW-1185">Reference proteome</keyword>
<keyword evidence="3" id="KW-0276">Fatty acid metabolism</keyword>
<keyword evidence="7" id="KW-0275">Fatty acid biosynthesis</keyword>
<dbReference type="OrthoDB" id="6144587at2759"/>
<reference evidence="11" key="1">
    <citation type="submission" date="2020-06" db="EMBL/GenBank/DDBJ databases">
        <title>Draft genome of Bugula neritina, a colonial animal packing powerful symbionts and potential medicines.</title>
        <authorList>
            <person name="Rayko M."/>
        </authorList>
    </citation>
    <scope>NUCLEOTIDE SEQUENCE [LARGE SCALE GENOMIC DNA]</scope>
    <source>
        <strain evidence="11">Kwan_BN1</strain>
    </source>
</reference>
<dbReference type="InterPro" id="IPR050091">
    <property type="entry name" value="PKS_NRPS_Biosynth_Enz"/>
</dbReference>
<dbReference type="AlphaFoldDB" id="A0A7J7KGM8"/>
<proteinExistence type="predicted"/>
<evidence type="ECO:0000259" key="10">
    <source>
        <dbReference type="PROSITE" id="PS50075"/>
    </source>
</evidence>
<dbReference type="Gene3D" id="3.40.50.720">
    <property type="entry name" value="NAD(P)-binding Rossmann-like Domain"/>
    <property type="match status" value="1"/>
</dbReference>
<evidence type="ECO:0000256" key="7">
    <source>
        <dbReference type="ARBA" id="ARBA00023160"/>
    </source>
</evidence>
<keyword evidence="1" id="KW-0596">Phosphopantetheine</keyword>
<keyword evidence="6" id="KW-0443">Lipid metabolism</keyword>
<sequence length="155" mass="17219">MYLRLQLNSQQPMGMMIMASISYSVNDSTNGELQQTNAVSQYYFSPHKSYLITGGLGGFGLELAQWLVSRGAKYLILTSRSGVKDVSSISNDSSLGSLGLDSLMAVEVKQVLEREFDLNFTMKEIRALTITSFIFTYLQAIILLYLCIFCITLGL</sequence>
<dbReference type="GO" id="GO:0004312">
    <property type="term" value="F:fatty acid synthase activity"/>
    <property type="evidence" value="ECO:0007669"/>
    <property type="project" value="TreeGrafter"/>
</dbReference>
<keyword evidence="5" id="KW-0560">Oxidoreductase</keyword>
<evidence type="ECO:0000256" key="5">
    <source>
        <dbReference type="ARBA" id="ARBA00023002"/>
    </source>
</evidence>
<feature type="transmembrane region" description="Helical" evidence="9">
    <location>
        <begin position="127"/>
        <end position="154"/>
    </location>
</feature>
<name>A0A7J7KGM8_BUGNE</name>
<protein>
    <submittedName>
        <fullName evidence="11">FASN</fullName>
    </submittedName>
</protein>